<dbReference type="Proteomes" id="UP001388673">
    <property type="component" value="Unassembled WGS sequence"/>
</dbReference>
<dbReference type="GO" id="GO:0003723">
    <property type="term" value="F:RNA binding"/>
    <property type="evidence" value="ECO:0007669"/>
    <property type="project" value="UniProtKB-UniRule"/>
</dbReference>
<evidence type="ECO:0000256" key="2">
    <source>
        <dbReference type="SAM" id="MobiDB-lite"/>
    </source>
</evidence>
<evidence type="ECO:0000256" key="1">
    <source>
        <dbReference type="PROSITE-ProRule" id="PRU00176"/>
    </source>
</evidence>
<keyword evidence="5" id="KW-1185">Reference proteome</keyword>
<dbReference type="KEGG" id="kne:92183852"/>
<dbReference type="AlphaFoldDB" id="A0AAW0YEK7"/>
<accession>A0AAW0YEK7</accession>
<dbReference type="RefSeq" id="XP_066799968.1">
    <property type="nucleotide sequence ID" value="XM_066949674.1"/>
</dbReference>
<sequence length="237" mass="26036">MSLTYADVYDAVQLQHYFTPTLTYVCAPGGLTAVHPFTLTPFAYDIILCVSDLAPNVSEGLLEDIFSSFGEVALIVIARSNAQAFVFYLDQNDIELAMSSLRGEDLLGKNCFFNWGLLYGWNASGTPTVRILTELDSTARPLNRAIAIRRPEEKSPKDTDISQVEVSVNEVKSDTASETVSPAEEPTDLTPVIPPTTVLVSKPEVLKRFGQGWITLGSNIPNKHPVRGAQNWNSSIW</sequence>
<dbReference type="CDD" id="cd00590">
    <property type="entry name" value="RRM_SF"/>
    <property type="match status" value="1"/>
</dbReference>
<dbReference type="EMBL" id="JBCAWK010000013">
    <property type="protein sequence ID" value="KAK8844744.1"/>
    <property type="molecule type" value="Genomic_DNA"/>
</dbReference>
<dbReference type="GeneID" id="92183852"/>
<dbReference type="Pfam" id="PF00076">
    <property type="entry name" value="RRM_1"/>
    <property type="match status" value="1"/>
</dbReference>
<dbReference type="SUPFAM" id="SSF54928">
    <property type="entry name" value="RNA-binding domain, RBD"/>
    <property type="match status" value="1"/>
</dbReference>
<evidence type="ECO:0000313" key="4">
    <source>
        <dbReference type="EMBL" id="KAK8844744.1"/>
    </source>
</evidence>
<dbReference type="SMART" id="SM00360">
    <property type="entry name" value="RRM"/>
    <property type="match status" value="1"/>
</dbReference>
<gene>
    <name evidence="4" type="ORF">IAR55_006594</name>
</gene>
<evidence type="ECO:0000313" key="5">
    <source>
        <dbReference type="Proteomes" id="UP001388673"/>
    </source>
</evidence>
<feature type="domain" description="RRM" evidence="3">
    <location>
        <begin position="46"/>
        <end position="109"/>
    </location>
</feature>
<dbReference type="InterPro" id="IPR035979">
    <property type="entry name" value="RBD_domain_sf"/>
</dbReference>
<dbReference type="InterPro" id="IPR000504">
    <property type="entry name" value="RRM_dom"/>
</dbReference>
<dbReference type="InterPro" id="IPR012677">
    <property type="entry name" value="Nucleotide-bd_a/b_plait_sf"/>
</dbReference>
<comment type="caution">
    <text evidence="4">The sequence shown here is derived from an EMBL/GenBank/DDBJ whole genome shotgun (WGS) entry which is preliminary data.</text>
</comment>
<evidence type="ECO:0000259" key="3">
    <source>
        <dbReference type="PROSITE" id="PS50102"/>
    </source>
</evidence>
<dbReference type="Gene3D" id="3.30.70.330">
    <property type="match status" value="1"/>
</dbReference>
<proteinExistence type="predicted"/>
<name>A0AAW0YEK7_9TREE</name>
<protein>
    <recommendedName>
        <fullName evidence="3">RRM domain-containing protein</fullName>
    </recommendedName>
</protein>
<dbReference type="PROSITE" id="PS50102">
    <property type="entry name" value="RRM"/>
    <property type="match status" value="1"/>
</dbReference>
<reference evidence="4 5" key="1">
    <citation type="journal article" date="2024" name="bioRxiv">
        <title>Comparative genomics of Cryptococcus and Kwoniella reveals pathogenesis evolution and contrasting karyotype dynamics via intercentromeric recombination or chromosome fusion.</title>
        <authorList>
            <person name="Coelho M.A."/>
            <person name="David-Palma M."/>
            <person name="Shea T."/>
            <person name="Bowers K."/>
            <person name="McGinley-Smith S."/>
            <person name="Mohammad A.W."/>
            <person name="Gnirke A."/>
            <person name="Yurkov A.M."/>
            <person name="Nowrousian M."/>
            <person name="Sun S."/>
            <person name="Cuomo C.A."/>
            <person name="Heitman J."/>
        </authorList>
    </citation>
    <scope>NUCLEOTIDE SEQUENCE [LARGE SCALE GENOMIC DNA]</scope>
    <source>
        <strain evidence="4 5">CBS 13917</strain>
    </source>
</reference>
<organism evidence="4 5">
    <name type="scientific">Kwoniella newhampshirensis</name>
    <dbReference type="NCBI Taxonomy" id="1651941"/>
    <lineage>
        <taxon>Eukaryota</taxon>
        <taxon>Fungi</taxon>
        <taxon>Dikarya</taxon>
        <taxon>Basidiomycota</taxon>
        <taxon>Agaricomycotina</taxon>
        <taxon>Tremellomycetes</taxon>
        <taxon>Tremellales</taxon>
        <taxon>Cryptococcaceae</taxon>
        <taxon>Kwoniella</taxon>
    </lineage>
</organism>
<keyword evidence="1" id="KW-0694">RNA-binding</keyword>
<feature type="region of interest" description="Disordered" evidence="2">
    <location>
        <begin position="168"/>
        <end position="194"/>
    </location>
</feature>